<organism evidence="3 4">
    <name type="scientific">Nocardiopsis endophytica</name>
    <dbReference type="NCBI Taxonomy" id="3018445"/>
    <lineage>
        <taxon>Bacteria</taxon>
        <taxon>Bacillati</taxon>
        <taxon>Actinomycetota</taxon>
        <taxon>Actinomycetes</taxon>
        <taxon>Streptosporangiales</taxon>
        <taxon>Nocardiopsidaceae</taxon>
        <taxon>Nocardiopsis</taxon>
    </lineage>
</organism>
<dbReference type="EMBL" id="JAQFWQ010000008">
    <property type="protein sequence ID" value="MDA2809936.1"/>
    <property type="molecule type" value="Genomic_DNA"/>
</dbReference>
<name>A0ABT4TZ04_9ACTN</name>
<evidence type="ECO:0000256" key="1">
    <source>
        <dbReference type="SAM" id="MobiDB-lite"/>
    </source>
</evidence>
<dbReference type="PANTHER" id="PTHR44846">
    <property type="entry name" value="MANNOSYL-D-GLYCERATE TRANSPORT/METABOLISM SYSTEM REPRESSOR MNGR-RELATED"/>
    <property type="match status" value="1"/>
</dbReference>
<evidence type="ECO:0000259" key="2">
    <source>
        <dbReference type="SMART" id="SM00866"/>
    </source>
</evidence>
<sequence length="178" mass="19173">MGSGTEGLDSSQDYLTPPGQADPDTWTKMAGNRGAQRLLEVAEVEPPTPVAKALGLSDTEKAVVRRRLMLLDDRPAELTDSYYPSSIARGTTLVEPGKIKGGAVRALADLGFAAHDVLEDVSVRPATAEEARQLGLPDEAVVLALFRVVLAEDGTPFEVSTMTMNPEGRHLRYRIRMG</sequence>
<proteinExistence type="predicted"/>
<dbReference type="Pfam" id="PF07702">
    <property type="entry name" value="UTRA"/>
    <property type="match status" value="1"/>
</dbReference>
<comment type="caution">
    <text evidence="3">The sequence shown here is derived from an EMBL/GenBank/DDBJ whole genome shotgun (WGS) entry which is preliminary data.</text>
</comment>
<dbReference type="Gene3D" id="3.40.1410.10">
    <property type="entry name" value="Chorismate lyase-like"/>
    <property type="match status" value="1"/>
</dbReference>
<accession>A0ABT4TZ04</accession>
<dbReference type="InterPro" id="IPR028978">
    <property type="entry name" value="Chorismate_lyase_/UTRA_dom_sf"/>
</dbReference>
<dbReference type="SUPFAM" id="SSF64288">
    <property type="entry name" value="Chorismate lyase-like"/>
    <property type="match status" value="1"/>
</dbReference>
<dbReference type="RefSeq" id="WP_270683831.1">
    <property type="nucleotide sequence ID" value="NZ_JAQFWQ010000008.1"/>
</dbReference>
<evidence type="ECO:0000313" key="3">
    <source>
        <dbReference type="EMBL" id="MDA2809936.1"/>
    </source>
</evidence>
<dbReference type="SMART" id="SM00866">
    <property type="entry name" value="UTRA"/>
    <property type="match status" value="1"/>
</dbReference>
<protein>
    <submittedName>
        <fullName evidence="3">UTRA domain-containing protein</fullName>
    </submittedName>
</protein>
<dbReference type="InterPro" id="IPR050679">
    <property type="entry name" value="Bact_HTH_transcr_reg"/>
</dbReference>
<dbReference type="Proteomes" id="UP001527866">
    <property type="component" value="Unassembled WGS sequence"/>
</dbReference>
<keyword evidence="4" id="KW-1185">Reference proteome</keyword>
<reference evidence="3 4" key="1">
    <citation type="submission" date="2023-01" db="EMBL/GenBank/DDBJ databases">
        <title>Draft genome sequence of Nocardiopsis sp. RSe5-2 isolated from halophytes.</title>
        <authorList>
            <person name="Duangmal K."/>
            <person name="Chantavorakit T."/>
        </authorList>
    </citation>
    <scope>NUCLEOTIDE SEQUENCE [LARGE SCALE GENOMIC DNA]</scope>
    <source>
        <strain evidence="3 4">RSe5-2</strain>
    </source>
</reference>
<feature type="domain" description="UbiC transcription regulator-associated" evidence="2">
    <location>
        <begin position="29"/>
        <end position="170"/>
    </location>
</feature>
<dbReference type="InterPro" id="IPR011663">
    <property type="entry name" value="UTRA"/>
</dbReference>
<evidence type="ECO:0000313" key="4">
    <source>
        <dbReference type="Proteomes" id="UP001527866"/>
    </source>
</evidence>
<dbReference type="PANTHER" id="PTHR44846:SF17">
    <property type="entry name" value="GNTR-FAMILY TRANSCRIPTIONAL REGULATOR"/>
    <property type="match status" value="1"/>
</dbReference>
<feature type="region of interest" description="Disordered" evidence="1">
    <location>
        <begin position="1"/>
        <end position="24"/>
    </location>
</feature>
<gene>
    <name evidence="3" type="ORF">O4J56_04740</name>
</gene>